<comment type="caution">
    <text evidence="10">The sequence shown here is derived from an EMBL/GenBank/DDBJ whole genome shotgun (WGS) entry which is preliminary data.</text>
</comment>
<name>A0A316AL37_9BACT</name>
<dbReference type="EMBL" id="QGDT01000004">
    <property type="protein sequence ID" value="PWJ58212.1"/>
    <property type="molecule type" value="Genomic_DNA"/>
</dbReference>
<sequence length="416" mass="45803">MKSIVVNPPQSPIRAVIKLAASKSECNRALIIDALTGFKSDLSNISEARDSQTMLRLLHEDSPTADVLDAGTTMRFLTAYFTATNQSKIMTGTPRMCERPIGILVDALRKLGGKVTYLNQEGYPPLQIDGFEYNGTNTVSVKGNVSSQYISALLLIAPSLPQGIRIELEGEVGSKPYIEMTLKQMAFFGIQYETDWQKNTIQVQPGAYTPQAYAIESDWSGASYWYSMVALAQDAEVELLGLKQDSLQGDSAIAEIMASLGVKTEYTPTGVKLSKIEAKDALRYDFTDCPDLAQTVAVCCALKNIPLTLTGVESLKIKETDRIFALQQELAKLGAQLVETISCQEYVVSKVSEKTDQIPSIDTYDDHRMAMAFAPVGMRYPINIEEPGVVVKSYPGFWSDLEQITELDEVVEMDPQ</sequence>
<dbReference type="GO" id="GO:0009423">
    <property type="term" value="P:chorismate biosynthetic process"/>
    <property type="evidence" value="ECO:0007669"/>
    <property type="project" value="UniProtKB-UniPathway"/>
</dbReference>
<gene>
    <name evidence="10" type="ORF">CLV98_10470</name>
</gene>
<comment type="similarity">
    <text evidence="2">Belongs to the EPSP synthase family.</text>
</comment>
<dbReference type="Pfam" id="PF00275">
    <property type="entry name" value="EPSP_synthase"/>
    <property type="match status" value="1"/>
</dbReference>
<evidence type="ECO:0000313" key="10">
    <source>
        <dbReference type="EMBL" id="PWJ58212.1"/>
    </source>
</evidence>
<evidence type="ECO:0000256" key="8">
    <source>
        <dbReference type="ARBA" id="ARBA00044633"/>
    </source>
</evidence>
<evidence type="ECO:0000256" key="6">
    <source>
        <dbReference type="ARBA" id="ARBA00023141"/>
    </source>
</evidence>
<dbReference type="PROSITE" id="PS00885">
    <property type="entry name" value="EPSP_SYNTHASE_2"/>
    <property type="match status" value="1"/>
</dbReference>
<proteinExistence type="inferred from homology"/>
<evidence type="ECO:0000256" key="5">
    <source>
        <dbReference type="ARBA" id="ARBA00022679"/>
    </source>
</evidence>
<dbReference type="GO" id="GO:0003866">
    <property type="term" value="F:3-phosphoshikimate 1-carboxyvinyltransferase activity"/>
    <property type="evidence" value="ECO:0007669"/>
    <property type="project" value="UniProtKB-EC"/>
</dbReference>
<dbReference type="PANTHER" id="PTHR21090">
    <property type="entry name" value="AROM/DEHYDROQUINATE SYNTHASE"/>
    <property type="match status" value="1"/>
</dbReference>
<dbReference type="PIRSF" id="PIRSF000505">
    <property type="entry name" value="EPSPS"/>
    <property type="match status" value="1"/>
</dbReference>
<feature type="domain" description="Enolpyruvate transferase" evidence="9">
    <location>
        <begin position="69"/>
        <end position="401"/>
    </location>
</feature>
<dbReference type="InterPro" id="IPR036968">
    <property type="entry name" value="Enolpyruvate_Tfrase_sf"/>
</dbReference>
<dbReference type="GO" id="GO:0009073">
    <property type="term" value="P:aromatic amino acid family biosynthetic process"/>
    <property type="evidence" value="ECO:0007669"/>
    <property type="project" value="UniProtKB-KW"/>
</dbReference>
<dbReference type="Gene3D" id="3.65.10.10">
    <property type="entry name" value="Enolpyruvate transferase domain"/>
    <property type="match status" value="2"/>
</dbReference>
<evidence type="ECO:0000313" key="11">
    <source>
        <dbReference type="Proteomes" id="UP000245880"/>
    </source>
</evidence>
<organism evidence="10 11">
    <name type="scientific">Dyadobacter jejuensis</name>
    <dbReference type="NCBI Taxonomy" id="1082580"/>
    <lineage>
        <taxon>Bacteria</taxon>
        <taxon>Pseudomonadati</taxon>
        <taxon>Bacteroidota</taxon>
        <taxon>Cytophagia</taxon>
        <taxon>Cytophagales</taxon>
        <taxon>Spirosomataceae</taxon>
        <taxon>Dyadobacter</taxon>
    </lineage>
</organism>
<keyword evidence="5 10" id="KW-0808">Transferase</keyword>
<evidence type="ECO:0000256" key="2">
    <source>
        <dbReference type="ARBA" id="ARBA00009948"/>
    </source>
</evidence>
<evidence type="ECO:0000256" key="3">
    <source>
        <dbReference type="ARBA" id="ARBA00012450"/>
    </source>
</evidence>
<evidence type="ECO:0000256" key="1">
    <source>
        <dbReference type="ARBA" id="ARBA00004811"/>
    </source>
</evidence>
<dbReference type="CDD" id="cd01556">
    <property type="entry name" value="EPSP_synthase"/>
    <property type="match status" value="1"/>
</dbReference>
<keyword evidence="11" id="KW-1185">Reference proteome</keyword>
<evidence type="ECO:0000256" key="7">
    <source>
        <dbReference type="ARBA" id="ARBA00030046"/>
    </source>
</evidence>
<keyword evidence="4" id="KW-0028">Amino-acid biosynthesis</keyword>
<evidence type="ECO:0000256" key="4">
    <source>
        <dbReference type="ARBA" id="ARBA00022605"/>
    </source>
</evidence>
<accession>A0A316AL37</accession>
<evidence type="ECO:0000259" key="9">
    <source>
        <dbReference type="Pfam" id="PF00275"/>
    </source>
</evidence>
<dbReference type="InterPro" id="IPR001986">
    <property type="entry name" value="Enolpyruvate_Tfrase_dom"/>
</dbReference>
<dbReference type="InterPro" id="IPR013792">
    <property type="entry name" value="RNA3'P_cycl/enolpyr_Trfase_a/b"/>
</dbReference>
<dbReference type="InterPro" id="IPR006264">
    <property type="entry name" value="EPSP_synthase"/>
</dbReference>
<dbReference type="OrthoDB" id="9809920at2"/>
<dbReference type="PANTHER" id="PTHR21090:SF5">
    <property type="entry name" value="PENTAFUNCTIONAL AROM POLYPEPTIDE"/>
    <property type="match status" value="1"/>
</dbReference>
<comment type="pathway">
    <text evidence="1">Metabolic intermediate biosynthesis; chorismate biosynthesis; chorismate from D-erythrose 4-phosphate and phosphoenolpyruvate: step 6/7.</text>
</comment>
<dbReference type="UniPathway" id="UPA00053">
    <property type="reaction ID" value="UER00089"/>
</dbReference>
<dbReference type="EC" id="2.5.1.19" evidence="3"/>
<reference evidence="10 11" key="1">
    <citation type="submission" date="2018-03" db="EMBL/GenBank/DDBJ databases">
        <title>Genomic Encyclopedia of Archaeal and Bacterial Type Strains, Phase II (KMG-II): from individual species to whole genera.</title>
        <authorList>
            <person name="Goeker M."/>
        </authorList>
    </citation>
    <scope>NUCLEOTIDE SEQUENCE [LARGE SCALE GENOMIC DNA]</scope>
    <source>
        <strain evidence="10 11">DSM 100346</strain>
    </source>
</reference>
<comment type="catalytic activity">
    <reaction evidence="8">
        <text>3-phosphoshikimate + phosphoenolpyruvate = 5-O-(1-carboxyvinyl)-3-phosphoshikimate + phosphate</text>
        <dbReference type="Rhea" id="RHEA:21256"/>
        <dbReference type="ChEBI" id="CHEBI:43474"/>
        <dbReference type="ChEBI" id="CHEBI:57701"/>
        <dbReference type="ChEBI" id="CHEBI:58702"/>
        <dbReference type="ChEBI" id="CHEBI:145989"/>
        <dbReference type="EC" id="2.5.1.19"/>
    </reaction>
    <physiologicalReaction direction="left-to-right" evidence="8">
        <dbReference type="Rhea" id="RHEA:21257"/>
    </physiologicalReaction>
</comment>
<dbReference type="Proteomes" id="UP000245880">
    <property type="component" value="Unassembled WGS sequence"/>
</dbReference>
<dbReference type="AlphaFoldDB" id="A0A316AL37"/>
<keyword evidence="6" id="KW-0057">Aromatic amino acid biosynthesis</keyword>
<dbReference type="GO" id="GO:0008652">
    <property type="term" value="P:amino acid biosynthetic process"/>
    <property type="evidence" value="ECO:0007669"/>
    <property type="project" value="UniProtKB-KW"/>
</dbReference>
<dbReference type="RefSeq" id="WP_109674094.1">
    <property type="nucleotide sequence ID" value="NZ_QGDT01000004.1"/>
</dbReference>
<dbReference type="SUPFAM" id="SSF55205">
    <property type="entry name" value="EPT/RTPC-like"/>
    <property type="match status" value="1"/>
</dbReference>
<dbReference type="InterPro" id="IPR023193">
    <property type="entry name" value="EPSP_synthase_CS"/>
</dbReference>
<protein>
    <recommendedName>
        <fullName evidence="3">3-phosphoshikimate 1-carboxyvinyltransferase</fullName>
        <ecNumber evidence="3">2.5.1.19</ecNumber>
    </recommendedName>
    <alternativeName>
        <fullName evidence="7">5-enolpyruvylshikimate-3-phosphate synthase</fullName>
    </alternativeName>
</protein>